<feature type="region of interest" description="Disordered" evidence="2">
    <location>
        <begin position="279"/>
        <end position="298"/>
    </location>
</feature>
<evidence type="ECO:0000256" key="2">
    <source>
        <dbReference type="SAM" id="MobiDB-lite"/>
    </source>
</evidence>
<reference evidence="4 5" key="1">
    <citation type="journal article" date="2011" name="Proc. Natl. Acad. Sci. U.S.A.">
        <title>Comparative genomics of xylose-fermenting fungi for enhanced biofuel production.</title>
        <authorList>
            <person name="Wohlbach D.J."/>
            <person name="Kuo A."/>
            <person name="Sato T.K."/>
            <person name="Potts K.M."/>
            <person name="Salamov A.A."/>
            <person name="LaButti K.M."/>
            <person name="Sun H."/>
            <person name="Clum A."/>
            <person name="Pangilinan J.L."/>
            <person name="Lindquist E.A."/>
            <person name="Lucas S."/>
            <person name="Lapidus A."/>
            <person name="Jin M."/>
            <person name="Gunawan C."/>
            <person name="Balan V."/>
            <person name="Dale B.E."/>
            <person name="Jeffries T.W."/>
            <person name="Zinkel R."/>
            <person name="Barry K.W."/>
            <person name="Grigoriev I.V."/>
            <person name="Gasch A.P."/>
        </authorList>
    </citation>
    <scope>NUCLEOTIDE SEQUENCE [LARGE SCALE GENOMIC DNA]</scope>
    <source>
        <strain evidence="5">ATCC 10573 / BCRC 21748 / CBS 615 / JCM 9827 / NBRC 10315 / NRRL Y-1498 / VKM Y-70</strain>
    </source>
</reference>
<feature type="region of interest" description="Disordered" evidence="2">
    <location>
        <begin position="415"/>
        <end position="455"/>
    </location>
</feature>
<dbReference type="eggNOG" id="ENOG502QQ4K">
    <property type="taxonomic scope" value="Eukaryota"/>
</dbReference>
<dbReference type="PROSITE" id="PS50102">
    <property type="entry name" value="RRM"/>
    <property type="match status" value="1"/>
</dbReference>
<dbReference type="EMBL" id="GL996515">
    <property type="protein sequence ID" value="EGV64477.1"/>
    <property type="molecule type" value="Genomic_DNA"/>
</dbReference>
<organism evidence="5">
    <name type="scientific">Candida tenuis (strain ATCC 10573 / BCRC 21748 / CBS 615 / JCM 9827 / NBRC 10315 / NRRL Y-1498 / VKM Y-70)</name>
    <name type="common">Yeast</name>
    <name type="synonym">Yamadazyma tenuis</name>
    <dbReference type="NCBI Taxonomy" id="590646"/>
    <lineage>
        <taxon>Eukaryota</taxon>
        <taxon>Fungi</taxon>
        <taxon>Dikarya</taxon>
        <taxon>Ascomycota</taxon>
        <taxon>Saccharomycotina</taxon>
        <taxon>Pichiomycetes</taxon>
        <taxon>Debaryomycetaceae</taxon>
        <taxon>Yamadazyma</taxon>
    </lineage>
</organism>
<dbReference type="AlphaFoldDB" id="G3B1L8"/>
<proteinExistence type="predicted"/>
<dbReference type="OrthoDB" id="21643at2759"/>
<dbReference type="HOGENOM" id="CLU_020873_0_0_1"/>
<dbReference type="SUPFAM" id="SSF54928">
    <property type="entry name" value="RNA-binding domain, RBD"/>
    <property type="match status" value="1"/>
</dbReference>
<keyword evidence="5" id="KW-1185">Reference proteome</keyword>
<accession>G3B1L8</accession>
<evidence type="ECO:0000313" key="4">
    <source>
        <dbReference type="EMBL" id="EGV64477.1"/>
    </source>
</evidence>
<dbReference type="InterPro" id="IPR000504">
    <property type="entry name" value="RRM_dom"/>
</dbReference>
<feature type="domain" description="RRM" evidence="3">
    <location>
        <begin position="5"/>
        <end position="85"/>
    </location>
</feature>
<sequence>MSRHTRIHIGNISPKLAESPDNLTKRLSKFGDVVSPLELHSKPLNDHYYGFITLDIAPKNLHTLLTSLNNVLFMGMKLNVNTAKPSFQDQWKKDSERQVPFASKDKVQAQRQTRISEYTCNYHKNPVTNTLTTMCPSTGYSVSAHVFMDKAANTKNSSPSLTLVGSKSYGSLTRPTKFYEQRHAMIAGGGEVIRGRIRKTPRTKEKAKAQSLRILINGNLKSIKAYKTKLWGYEKHKTASDLTWYYDNGVWKGGDDHVIERVDFKCGINGAQAMDYGKQLDMAPEPSDGSQTASENQEKQKALSVLASMFVHHDFDKPTELEDDEEEVVVDSKGRKKAVRFDYETEGTVLNVEHSDSDKEDTLYVADIIEEFKSQAQIPSPEVYYDESDEGNELDFDTLGRQYSTENMAHQYLESHKEKEDIEDEDKDDDEAHKDDSSEEEFIPTFGSAPPKSNTEALRSLLNPQESSGFSLGLAQDDIDTSKQVDVAEQQQVLKSIKSKQKEHHQQQDEVSEPTSSRFGLFWMHTESPFLQTQTQLSKLGYVSEKVKLPGEDDEQIGSTNPEEETPYEKWFWNTRGEVSRECKRRKRDVLRVLKKKSGKNFVV</sequence>
<evidence type="ECO:0000259" key="3">
    <source>
        <dbReference type="PROSITE" id="PS50102"/>
    </source>
</evidence>
<dbReference type="STRING" id="590646.G3B1L8"/>
<dbReference type="GO" id="GO:0003723">
    <property type="term" value="F:RNA binding"/>
    <property type="evidence" value="ECO:0007669"/>
    <property type="project" value="UniProtKB-UniRule"/>
</dbReference>
<gene>
    <name evidence="4" type="ORF">CANTEDRAFT_119970</name>
</gene>
<evidence type="ECO:0000256" key="1">
    <source>
        <dbReference type="PROSITE-ProRule" id="PRU00176"/>
    </source>
</evidence>
<dbReference type="Proteomes" id="UP000000707">
    <property type="component" value="Unassembled WGS sequence"/>
</dbReference>
<evidence type="ECO:0000313" key="5">
    <source>
        <dbReference type="Proteomes" id="UP000000707"/>
    </source>
</evidence>
<protein>
    <recommendedName>
        <fullName evidence="3">RRM domain-containing protein</fullName>
    </recommendedName>
</protein>
<name>G3B1L8_CANTC</name>
<dbReference type="InterPro" id="IPR035979">
    <property type="entry name" value="RBD_domain_sf"/>
</dbReference>
<keyword evidence="1" id="KW-0694">RNA-binding</keyword>